<evidence type="ECO:0000313" key="1">
    <source>
        <dbReference type="EMBL" id="MDH1179666.1"/>
    </source>
</evidence>
<gene>
    <name evidence="1" type="ORF">N5C72_16420</name>
</gene>
<reference evidence="1 2" key="1">
    <citation type="submission" date="2022-09" db="EMBL/GenBank/DDBJ databases">
        <title>Intensive care unit water sources are persistently colonized with multi-drug resistant bacteria and are the site of extensive horizontal gene transfer of antibiotic resistance genes.</title>
        <authorList>
            <person name="Diorio-Toth L."/>
        </authorList>
    </citation>
    <scope>NUCLEOTIDE SEQUENCE [LARGE SCALE GENOMIC DNA]</scope>
    <source>
        <strain evidence="1 2">GD03967</strain>
    </source>
</reference>
<organism evidence="1 2">
    <name type="scientific">Achromobacter mucicolens</name>
    <dbReference type="NCBI Taxonomy" id="1389922"/>
    <lineage>
        <taxon>Bacteria</taxon>
        <taxon>Pseudomonadati</taxon>
        <taxon>Pseudomonadota</taxon>
        <taxon>Betaproteobacteria</taxon>
        <taxon>Burkholderiales</taxon>
        <taxon>Alcaligenaceae</taxon>
        <taxon>Achromobacter</taxon>
    </lineage>
</organism>
<protein>
    <submittedName>
        <fullName evidence="1">Uncharacterized protein</fullName>
    </submittedName>
</protein>
<comment type="caution">
    <text evidence="1">The sequence shown here is derived from an EMBL/GenBank/DDBJ whole genome shotgun (WGS) entry which is preliminary data.</text>
</comment>
<name>A0ABD4YWL7_9BURK</name>
<dbReference type="Proteomes" id="UP001158644">
    <property type="component" value="Unassembled WGS sequence"/>
</dbReference>
<dbReference type="EMBL" id="JAOBZK010000022">
    <property type="protein sequence ID" value="MDH1179666.1"/>
    <property type="molecule type" value="Genomic_DNA"/>
</dbReference>
<dbReference type="RefSeq" id="WP_279991373.1">
    <property type="nucleotide sequence ID" value="NZ_JAOBZK010000022.1"/>
</dbReference>
<dbReference type="AlphaFoldDB" id="A0ABD4YWL7"/>
<sequence>MNKSMKGLALGEMTCVTDYPLLPADLKKIVDEGFIKKNECYFFKRFMSDGANLSAALVRHRFGDFVGYEISKNTVHIDDFANDRSLSVGLAFCWEFSKRWGLWSKVPCKVVLASKEGEFGEDTTFRFYVPRVGEEYMDFERMDDLDEAIMVVDVLPGGDTDSLRLKKILSLASSQ</sequence>
<proteinExistence type="predicted"/>
<accession>A0ABD4YWL7</accession>
<evidence type="ECO:0000313" key="2">
    <source>
        <dbReference type="Proteomes" id="UP001158644"/>
    </source>
</evidence>